<organism evidence="10 11">
    <name type="scientific">Streptomyces edwardsiae</name>
    <dbReference type="NCBI Taxonomy" id="3075527"/>
    <lineage>
        <taxon>Bacteria</taxon>
        <taxon>Bacillati</taxon>
        <taxon>Actinomycetota</taxon>
        <taxon>Actinomycetes</taxon>
        <taxon>Kitasatosporales</taxon>
        <taxon>Streptomycetaceae</taxon>
        <taxon>Streptomyces</taxon>
    </lineage>
</organism>
<dbReference type="InterPro" id="IPR052017">
    <property type="entry name" value="TSUP"/>
</dbReference>
<dbReference type="EMBL" id="JAVRFB010000004">
    <property type="protein sequence ID" value="MDT0401794.1"/>
    <property type="molecule type" value="Genomic_DNA"/>
</dbReference>
<sequence>MTPRPHLIPARHAPPTIGVYRTVLSAVRASSRPSPGGCAITSVLIPAAAVVLVGAVSQRMTGLGFALIAAPLLTLMSGPYQGIVLANLLALLVAGSVLAVSWREVEPRRAAALVPFGLLGVLPGVWVARTLSAGPLQTVIGLLTLLGLAGAIWRVVRNSRADRVAGRDRTTGGGRAEGFGTGRPVPGEPAAAHGPKSAPCGDPSPHPALTSLAGAASGFMTATAGVGGPALTVYALATAWRQAGFAATAQLNFAGQAALALVLKDGQELPDPVECAVLLAAVGIGLALGHVLAGRVPDKAAHRAVIVIAVAGALATTVKGALLW</sequence>
<dbReference type="InterPro" id="IPR002781">
    <property type="entry name" value="TM_pro_TauE-like"/>
</dbReference>
<accession>A0ABU2QD44</accession>
<dbReference type="RefSeq" id="WP_311709601.1">
    <property type="nucleotide sequence ID" value="NZ_JAVRFB010000004.1"/>
</dbReference>
<reference evidence="11" key="1">
    <citation type="submission" date="2023-07" db="EMBL/GenBank/DDBJ databases">
        <title>30 novel species of actinomycetes from the DSMZ collection.</title>
        <authorList>
            <person name="Nouioui I."/>
        </authorList>
    </citation>
    <scope>NUCLEOTIDE SEQUENCE [LARGE SCALE GENOMIC DNA]</scope>
    <source>
        <strain evidence="11">DSM 41635</strain>
    </source>
</reference>
<evidence type="ECO:0000256" key="9">
    <source>
        <dbReference type="SAM" id="MobiDB-lite"/>
    </source>
</evidence>
<feature type="transmembrane region" description="Helical" evidence="8">
    <location>
        <begin position="212"/>
        <end position="237"/>
    </location>
</feature>
<feature type="compositionally biased region" description="Gly residues" evidence="9">
    <location>
        <begin position="171"/>
        <end position="181"/>
    </location>
</feature>
<evidence type="ECO:0000256" key="7">
    <source>
        <dbReference type="ARBA" id="ARBA00023136"/>
    </source>
</evidence>
<gene>
    <name evidence="10" type="ORF">RM528_07985</name>
</gene>
<comment type="caution">
    <text evidence="10">The sequence shown here is derived from an EMBL/GenBank/DDBJ whole genome shotgun (WGS) entry which is preliminary data.</text>
</comment>
<keyword evidence="5 8" id="KW-0812">Transmembrane</keyword>
<evidence type="ECO:0000256" key="5">
    <source>
        <dbReference type="ARBA" id="ARBA00022692"/>
    </source>
</evidence>
<feature type="transmembrane region" description="Helical" evidence="8">
    <location>
        <begin position="34"/>
        <end position="53"/>
    </location>
</feature>
<name>A0ABU2QD44_9ACTN</name>
<keyword evidence="3" id="KW-0813">Transport</keyword>
<protein>
    <recommendedName>
        <fullName evidence="8">Probable membrane transporter protein</fullName>
    </recommendedName>
</protein>
<evidence type="ECO:0000256" key="8">
    <source>
        <dbReference type="RuleBase" id="RU363041"/>
    </source>
</evidence>
<evidence type="ECO:0000313" key="11">
    <source>
        <dbReference type="Proteomes" id="UP001180503"/>
    </source>
</evidence>
<dbReference type="PANTHER" id="PTHR30269">
    <property type="entry name" value="TRANSMEMBRANE PROTEIN YFCA"/>
    <property type="match status" value="1"/>
</dbReference>
<evidence type="ECO:0000256" key="1">
    <source>
        <dbReference type="ARBA" id="ARBA00004651"/>
    </source>
</evidence>
<keyword evidence="6 8" id="KW-1133">Transmembrane helix</keyword>
<feature type="transmembrane region" description="Helical" evidence="8">
    <location>
        <begin position="110"/>
        <end position="128"/>
    </location>
</feature>
<evidence type="ECO:0000256" key="3">
    <source>
        <dbReference type="ARBA" id="ARBA00022448"/>
    </source>
</evidence>
<dbReference type="Proteomes" id="UP001180503">
    <property type="component" value="Unassembled WGS sequence"/>
</dbReference>
<comment type="similarity">
    <text evidence="2 8">Belongs to the 4-toluene sulfonate uptake permease (TSUP) (TC 2.A.102) family.</text>
</comment>
<keyword evidence="7 8" id="KW-0472">Membrane</keyword>
<comment type="subcellular location">
    <subcellularLocation>
        <location evidence="1 8">Cell membrane</location>
        <topology evidence="1 8">Multi-pass membrane protein</topology>
    </subcellularLocation>
</comment>
<feature type="transmembrane region" description="Helical" evidence="8">
    <location>
        <begin position="300"/>
        <end position="322"/>
    </location>
</feature>
<proteinExistence type="inferred from homology"/>
<feature type="transmembrane region" description="Helical" evidence="8">
    <location>
        <begin position="83"/>
        <end position="103"/>
    </location>
</feature>
<dbReference type="PANTHER" id="PTHR30269:SF37">
    <property type="entry name" value="MEMBRANE TRANSPORTER PROTEIN"/>
    <property type="match status" value="1"/>
</dbReference>
<evidence type="ECO:0000256" key="4">
    <source>
        <dbReference type="ARBA" id="ARBA00022475"/>
    </source>
</evidence>
<evidence type="ECO:0000256" key="6">
    <source>
        <dbReference type="ARBA" id="ARBA00022989"/>
    </source>
</evidence>
<keyword evidence="4 8" id="KW-1003">Cell membrane</keyword>
<evidence type="ECO:0000256" key="2">
    <source>
        <dbReference type="ARBA" id="ARBA00009142"/>
    </source>
</evidence>
<feature type="region of interest" description="Disordered" evidence="9">
    <location>
        <begin position="165"/>
        <end position="206"/>
    </location>
</feature>
<evidence type="ECO:0000313" key="10">
    <source>
        <dbReference type="EMBL" id="MDT0401794.1"/>
    </source>
</evidence>
<feature type="transmembrane region" description="Helical" evidence="8">
    <location>
        <begin position="275"/>
        <end position="294"/>
    </location>
</feature>
<feature type="transmembrane region" description="Helical" evidence="8">
    <location>
        <begin position="134"/>
        <end position="153"/>
    </location>
</feature>
<dbReference type="Pfam" id="PF01925">
    <property type="entry name" value="TauE"/>
    <property type="match status" value="1"/>
</dbReference>